<sequence length="170" mass="19237">MNGKLHTSMFTSERLLTELREIKMNLAVGAVLPLEIETESLTEFLRISDLTTMHRELYLVFSIEIPLTSIEEYTMYHPIPLPIQYDVNSIALIAPEVDYLALSNDNENFVSLGESQWQSCANLRSYTLCKGDQPTCYRSGSNLCELSQLTNFQNPLKGCEVKLVAVDKPI</sequence>
<dbReference type="AlphaFoldDB" id="A0A6G0XE14"/>
<name>A0A6G0XE14_APHCR</name>
<dbReference type="Pfam" id="PF12259">
    <property type="entry name" value="Baculo_F"/>
    <property type="match status" value="1"/>
</dbReference>
<reference evidence="1 2" key="1">
    <citation type="submission" date="2019-08" db="EMBL/GenBank/DDBJ databases">
        <title>Whole genome of Aphis craccivora.</title>
        <authorList>
            <person name="Voronova N.V."/>
            <person name="Shulinski R.S."/>
            <person name="Bandarenka Y.V."/>
            <person name="Zhorov D.G."/>
            <person name="Warner D."/>
        </authorList>
    </citation>
    <scope>NUCLEOTIDE SEQUENCE [LARGE SCALE GENOMIC DNA]</scope>
    <source>
        <strain evidence="1">180601</strain>
        <tissue evidence="1">Whole Body</tissue>
    </source>
</reference>
<dbReference type="EMBL" id="VUJU01007934">
    <property type="protein sequence ID" value="KAF0738250.1"/>
    <property type="molecule type" value="Genomic_DNA"/>
</dbReference>
<dbReference type="InterPro" id="IPR022048">
    <property type="entry name" value="Envelope_fusion-like"/>
</dbReference>
<comment type="caution">
    <text evidence="1">The sequence shown here is derived from an EMBL/GenBank/DDBJ whole genome shotgun (WGS) entry which is preliminary data.</text>
</comment>
<keyword evidence="2" id="KW-1185">Reference proteome</keyword>
<proteinExistence type="predicted"/>
<organism evidence="1 2">
    <name type="scientific">Aphis craccivora</name>
    <name type="common">Cowpea aphid</name>
    <dbReference type="NCBI Taxonomy" id="307492"/>
    <lineage>
        <taxon>Eukaryota</taxon>
        <taxon>Metazoa</taxon>
        <taxon>Ecdysozoa</taxon>
        <taxon>Arthropoda</taxon>
        <taxon>Hexapoda</taxon>
        <taxon>Insecta</taxon>
        <taxon>Pterygota</taxon>
        <taxon>Neoptera</taxon>
        <taxon>Paraneoptera</taxon>
        <taxon>Hemiptera</taxon>
        <taxon>Sternorrhyncha</taxon>
        <taxon>Aphidomorpha</taxon>
        <taxon>Aphidoidea</taxon>
        <taxon>Aphididae</taxon>
        <taxon>Aphidini</taxon>
        <taxon>Aphis</taxon>
        <taxon>Aphis</taxon>
    </lineage>
</organism>
<accession>A0A6G0XE14</accession>
<gene>
    <name evidence="1" type="ORF">FWK35_00023993</name>
</gene>
<evidence type="ECO:0000313" key="1">
    <source>
        <dbReference type="EMBL" id="KAF0738250.1"/>
    </source>
</evidence>
<protein>
    <submittedName>
        <fullName evidence="1">Envelope fusion protein</fullName>
    </submittedName>
</protein>
<dbReference type="OrthoDB" id="6628329at2759"/>
<evidence type="ECO:0000313" key="2">
    <source>
        <dbReference type="Proteomes" id="UP000478052"/>
    </source>
</evidence>
<dbReference type="Proteomes" id="UP000478052">
    <property type="component" value="Unassembled WGS sequence"/>
</dbReference>